<feature type="transmembrane region" description="Helical" evidence="2">
    <location>
        <begin position="757"/>
        <end position="776"/>
    </location>
</feature>
<feature type="transmembrane region" description="Helical" evidence="2">
    <location>
        <begin position="517"/>
        <end position="536"/>
    </location>
</feature>
<comment type="caution">
    <text evidence="3">The sequence shown here is derived from an EMBL/GenBank/DDBJ whole genome shotgun (WGS) entry which is preliminary data.</text>
</comment>
<evidence type="ECO:0000256" key="2">
    <source>
        <dbReference type="SAM" id="Phobius"/>
    </source>
</evidence>
<reference evidence="3 4" key="1">
    <citation type="journal article" date="2015" name="Genome Biol. Evol.">
        <title>Comparative Genomics of a Bacterivorous Green Alga Reveals Evolutionary Causalities and Consequences of Phago-Mixotrophic Mode of Nutrition.</title>
        <authorList>
            <person name="Burns J.A."/>
            <person name="Paasch A."/>
            <person name="Narechania A."/>
            <person name="Kim E."/>
        </authorList>
    </citation>
    <scope>NUCLEOTIDE SEQUENCE [LARGE SCALE GENOMIC DNA]</scope>
    <source>
        <strain evidence="3 4">PLY_AMNH</strain>
    </source>
</reference>
<evidence type="ECO:0000256" key="1">
    <source>
        <dbReference type="SAM" id="MobiDB-lite"/>
    </source>
</evidence>
<feature type="region of interest" description="Disordered" evidence="1">
    <location>
        <begin position="241"/>
        <end position="301"/>
    </location>
</feature>
<name>A0AAE0BCP3_9CHLO</name>
<feature type="transmembrane region" description="Helical" evidence="2">
    <location>
        <begin position="796"/>
        <end position="819"/>
    </location>
</feature>
<keyword evidence="2" id="KW-0472">Membrane</keyword>
<gene>
    <name evidence="3" type="ORF">CYMTET_56176</name>
</gene>
<feature type="compositionally biased region" description="Low complexity" evidence="1">
    <location>
        <begin position="251"/>
        <end position="260"/>
    </location>
</feature>
<proteinExistence type="predicted"/>
<keyword evidence="2" id="KW-0812">Transmembrane</keyword>
<feature type="transmembrane region" description="Helical" evidence="2">
    <location>
        <begin position="607"/>
        <end position="630"/>
    </location>
</feature>
<dbReference type="EMBL" id="LGRX02035687">
    <property type="protein sequence ID" value="KAK3233534.1"/>
    <property type="molecule type" value="Genomic_DNA"/>
</dbReference>
<feature type="compositionally biased region" description="Gly residues" evidence="1">
    <location>
        <begin position="284"/>
        <end position="301"/>
    </location>
</feature>
<keyword evidence="2" id="KW-1133">Transmembrane helix</keyword>
<sequence>MLGTAVVVAYLETKRVVRPDQVHVFFAGQSEAEESALCMHVLHLSRLACHIEALTNKVKWEFKGQCFLWYLTAFRVMMSTIELKTGWFYRCIIWNLLFLQQRDGSFRMTSALATVLAAGDTTEIITENPTGTVLYTRTHTPGRASGGGLCKYWEGRAGGGPAVVGEGALEEGAVVMEYFDGDPARDEVFLEREPRDPGEHNGHLIRRDGGGEVTVEEVVGWSVTEERGLLVGWRLLDEGGSTSVGAGGGADAADAGEAGDPMGPLGVEEAGPGVGVSASPSAGVGAGGKTEGVSGEGGATGVDGPAGGWWKVVEAASGGVQGVGLLGAAAGRAGTNVQLGTFEFLASIPGDLSEICATEEEAQTLWATMCAIERCHTVPFTWIINPDHPIQDRFTVTSIAEEYVDTCLTKCKASEDQRGQLKAEASAIVQRWTERRMEVLRNLKRAVTQSGKKRTKGTETLISPGRYEEEIGPSVKERRYELIEILKGYGTLLMNNHPWMKILVVQHSDPFTRSQQILVQATSILLLLVVCLALYYSKAALTCCMEFRVAVGCSAATYIPCRGHDACHVLMQSDPFLCEDFTCSPSEHLPGGFSCNAFPQNTIIDRIWMALFAFMIAFPASLIFSAMFIAGGKFRVLGSSNLTFLENLLFIMYILMMDSFILTQHLARHFTGILHFLDYFFMALQRTCTAAYGSWLQLRSAVYFFHQTRVLNRDPQKVFNEMQVKQRLTDSRQHDLAQGDETFEQVRFELDGLAVQVSYLLLMVVWGMITYTLLVYGVAIRSLMGSHGEKSILKAWIITLLFDNLGLQVIKSLTIKVWIKMLRKHIMLIGNGEERLAMWYEDYVSKTLPASYTSEMCEEKEGLPSSLTCPNPEYVVYCSANSFRYGADGALRIIFTFKALLGELVLMKDLSSLHPLDKERTESMKWILISGYWLATISEL</sequence>
<keyword evidence="4" id="KW-1185">Reference proteome</keyword>
<dbReference type="AlphaFoldDB" id="A0AAE0BCP3"/>
<feature type="transmembrane region" description="Helical" evidence="2">
    <location>
        <begin position="642"/>
        <end position="662"/>
    </location>
</feature>
<organism evidence="3 4">
    <name type="scientific">Cymbomonas tetramitiformis</name>
    <dbReference type="NCBI Taxonomy" id="36881"/>
    <lineage>
        <taxon>Eukaryota</taxon>
        <taxon>Viridiplantae</taxon>
        <taxon>Chlorophyta</taxon>
        <taxon>Pyramimonadophyceae</taxon>
        <taxon>Pyramimonadales</taxon>
        <taxon>Pyramimonadaceae</taxon>
        <taxon>Cymbomonas</taxon>
    </lineage>
</organism>
<accession>A0AAE0BCP3</accession>
<protein>
    <submittedName>
        <fullName evidence="3">Uncharacterized protein</fullName>
    </submittedName>
</protein>
<evidence type="ECO:0000313" key="4">
    <source>
        <dbReference type="Proteomes" id="UP001190700"/>
    </source>
</evidence>
<dbReference type="Proteomes" id="UP001190700">
    <property type="component" value="Unassembled WGS sequence"/>
</dbReference>
<evidence type="ECO:0000313" key="3">
    <source>
        <dbReference type="EMBL" id="KAK3233534.1"/>
    </source>
</evidence>